<dbReference type="GO" id="GO:0008476">
    <property type="term" value="F:protein-tyrosine sulfotransferase activity"/>
    <property type="evidence" value="ECO:0007669"/>
    <property type="project" value="UniProtKB-EC"/>
</dbReference>
<feature type="repeat" description="TPR" evidence="5">
    <location>
        <begin position="273"/>
        <end position="306"/>
    </location>
</feature>
<dbReference type="Gene3D" id="1.25.40.10">
    <property type="entry name" value="Tetratricopeptide repeat domain"/>
    <property type="match status" value="1"/>
</dbReference>
<dbReference type="InterPro" id="IPR019734">
    <property type="entry name" value="TPR_rpt"/>
</dbReference>
<dbReference type="InterPro" id="IPR026634">
    <property type="entry name" value="TPST-like"/>
</dbReference>
<dbReference type="Gene3D" id="3.40.50.300">
    <property type="entry name" value="P-loop containing nucleotide triphosphate hydrolases"/>
    <property type="match status" value="1"/>
</dbReference>
<dbReference type="EC" id="2.8.2.20" evidence="2"/>
<dbReference type="PANTHER" id="PTHR12788:SF10">
    <property type="entry name" value="PROTEIN-TYROSINE SULFOTRANSFERASE"/>
    <property type="match status" value="1"/>
</dbReference>
<dbReference type="InterPro" id="IPR027417">
    <property type="entry name" value="P-loop_NTPase"/>
</dbReference>
<reference evidence="8" key="1">
    <citation type="submission" date="2021-01" db="EMBL/GenBank/DDBJ databases">
        <authorList>
            <person name="Corre E."/>
            <person name="Pelletier E."/>
            <person name="Niang G."/>
            <person name="Scheremetjew M."/>
            <person name="Finn R."/>
            <person name="Kale V."/>
            <person name="Holt S."/>
            <person name="Cochrane G."/>
            <person name="Meng A."/>
            <person name="Brown T."/>
            <person name="Cohen L."/>
        </authorList>
    </citation>
    <scope>NUCLEOTIDE SEQUENCE</scope>
    <source>
        <strain evidence="8">Pop2</strain>
    </source>
</reference>
<gene>
    <name evidence="8" type="ORF">DBRI1063_LOCUS15138</name>
</gene>
<keyword evidence="5" id="KW-0802">TPR repeat</keyword>
<dbReference type="AlphaFoldDB" id="A0A7S1ZH07"/>
<keyword evidence="7" id="KW-0472">Membrane</keyword>
<evidence type="ECO:0000256" key="2">
    <source>
        <dbReference type="ARBA" id="ARBA00013262"/>
    </source>
</evidence>
<dbReference type="PANTHER" id="PTHR12788">
    <property type="entry name" value="PROTEIN-TYROSINE SULFOTRANSFERASE 2"/>
    <property type="match status" value="1"/>
</dbReference>
<evidence type="ECO:0000256" key="7">
    <source>
        <dbReference type="SAM" id="Phobius"/>
    </source>
</evidence>
<feature type="compositionally biased region" description="Low complexity" evidence="6">
    <location>
        <begin position="13"/>
        <end position="27"/>
    </location>
</feature>
<dbReference type="EMBL" id="HBGN01023694">
    <property type="protein sequence ID" value="CAD9338174.1"/>
    <property type="molecule type" value="Transcribed_RNA"/>
</dbReference>
<proteinExistence type="inferred from homology"/>
<feature type="compositionally biased region" description="Polar residues" evidence="6">
    <location>
        <begin position="1"/>
        <end position="11"/>
    </location>
</feature>
<keyword evidence="7" id="KW-0812">Transmembrane</keyword>
<dbReference type="SMART" id="SM00028">
    <property type="entry name" value="TPR"/>
    <property type="match status" value="2"/>
</dbReference>
<dbReference type="InterPro" id="IPR011990">
    <property type="entry name" value="TPR-like_helical_dom_sf"/>
</dbReference>
<feature type="transmembrane region" description="Helical" evidence="7">
    <location>
        <begin position="44"/>
        <end position="65"/>
    </location>
</feature>
<keyword evidence="7" id="KW-1133">Transmembrane helix</keyword>
<feature type="compositionally biased region" description="Polar residues" evidence="6">
    <location>
        <begin position="90"/>
        <end position="105"/>
    </location>
</feature>
<keyword evidence="3" id="KW-0808">Transferase</keyword>
<comment type="similarity">
    <text evidence="1">Belongs to the protein sulfotransferase family.</text>
</comment>
<evidence type="ECO:0000256" key="3">
    <source>
        <dbReference type="ARBA" id="ARBA00022679"/>
    </source>
</evidence>
<comment type="catalytic activity">
    <reaction evidence="4">
        <text>L-tyrosyl-[protein] + 3'-phosphoadenylyl sulfate = O-sulfo-L-tyrosine-[protein] + adenosine 3',5'-bisphosphate + H(+)</text>
        <dbReference type="Rhea" id="RHEA:16801"/>
        <dbReference type="Rhea" id="RHEA-COMP:10136"/>
        <dbReference type="Rhea" id="RHEA-COMP:11688"/>
        <dbReference type="ChEBI" id="CHEBI:15378"/>
        <dbReference type="ChEBI" id="CHEBI:46858"/>
        <dbReference type="ChEBI" id="CHEBI:58339"/>
        <dbReference type="ChEBI" id="CHEBI:58343"/>
        <dbReference type="ChEBI" id="CHEBI:65286"/>
        <dbReference type="EC" id="2.8.2.20"/>
    </reaction>
</comment>
<dbReference type="SUPFAM" id="SSF48452">
    <property type="entry name" value="TPR-like"/>
    <property type="match status" value="1"/>
</dbReference>
<name>A0A7S1ZH07_9STRA</name>
<evidence type="ECO:0000256" key="4">
    <source>
        <dbReference type="ARBA" id="ARBA00048460"/>
    </source>
</evidence>
<accession>A0A7S1ZH07</accession>
<feature type="compositionally biased region" description="Basic and acidic residues" evidence="6">
    <location>
        <begin position="122"/>
        <end position="131"/>
    </location>
</feature>
<evidence type="ECO:0000256" key="1">
    <source>
        <dbReference type="ARBA" id="ARBA00009988"/>
    </source>
</evidence>
<evidence type="ECO:0000256" key="6">
    <source>
        <dbReference type="SAM" id="MobiDB-lite"/>
    </source>
</evidence>
<dbReference type="SUPFAM" id="SSF52540">
    <property type="entry name" value="P-loop containing nucleoside triphosphate hydrolases"/>
    <property type="match status" value="1"/>
</dbReference>
<dbReference type="Pfam" id="PF13469">
    <property type="entry name" value="Sulfotransfer_3"/>
    <property type="match status" value="1"/>
</dbReference>
<dbReference type="PROSITE" id="PS50005">
    <property type="entry name" value="TPR"/>
    <property type="match status" value="1"/>
</dbReference>
<evidence type="ECO:0000256" key="5">
    <source>
        <dbReference type="PROSITE-ProRule" id="PRU00339"/>
    </source>
</evidence>
<feature type="compositionally biased region" description="Low complexity" evidence="6">
    <location>
        <begin position="138"/>
        <end position="151"/>
    </location>
</feature>
<protein>
    <recommendedName>
        <fullName evidence="2">protein-tyrosine sulfotransferase</fullName>
        <ecNumber evidence="2">2.8.2.20</ecNumber>
    </recommendedName>
</protein>
<feature type="region of interest" description="Disordered" evidence="6">
    <location>
        <begin position="90"/>
        <end position="166"/>
    </location>
</feature>
<dbReference type="GO" id="GO:0005794">
    <property type="term" value="C:Golgi apparatus"/>
    <property type="evidence" value="ECO:0007669"/>
    <property type="project" value="UniProtKB-ARBA"/>
</dbReference>
<organism evidence="8">
    <name type="scientific">Ditylum brightwellii</name>
    <dbReference type="NCBI Taxonomy" id="49249"/>
    <lineage>
        <taxon>Eukaryota</taxon>
        <taxon>Sar</taxon>
        <taxon>Stramenopiles</taxon>
        <taxon>Ochrophyta</taxon>
        <taxon>Bacillariophyta</taxon>
        <taxon>Mediophyceae</taxon>
        <taxon>Lithodesmiophycidae</taxon>
        <taxon>Lithodesmiales</taxon>
        <taxon>Lithodesmiaceae</taxon>
        <taxon>Ditylum</taxon>
    </lineage>
</organism>
<evidence type="ECO:0000313" key="8">
    <source>
        <dbReference type="EMBL" id="CAD9338174.1"/>
    </source>
</evidence>
<feature type="compositionally biased region" description="Basic and acidic residues" evidence="6">
    <location>
        <begin position="28"/>
        <end position="37"/>
    </location>
</feature>
<feature type="region of interest" description="Disordered" evidence="6">
    <location>
        <begin position="1"/>
        <end position="41"/>
    </location>
</feature>
<sequence>MASEPTLQATLHSPPSSTTSTTSTEKSNANEKEEKENPPPPASLSMAFLITAVLPILIILILSVYGDYNSPIVPEDDGKPQKMTLVSQQAVNGVPSSTVKTNQPNAKDVRNGAGKTAGNKKIPKEVEDYMRKNGMTLTNNQNQPQRQQQQQKPPPPPPQQTDPTRQHYDNQIAKLRTSFHASPNDEYKALALADALRARDLAIHDGGSAQNECIEIYHKALQLIHAKKENMKQLGQNTNVASAQAPAGTQAFGNLNDELFLPNAGKSVDGLLCAVYAGLGKIYFMANMFEKSVESYDEALNIEPMYLDALSYRASSLIILGRYEEAAMNYTTVIQTDGKQRMFVDAFTGMAKILVAKEEAVPNGWDVIVPTLEREIPNIENRLEQMSPQLQLPQNAGSLSFITGLLTKMHLAMFSYHDVKTKQTKEAWHHLSTAYKHKMSALPKWSAAHEDQRIDTIKKIFRPGFWPEGTGSTSRVPIFIIGFVRSGSTLLERVLDAHPLIVGTGEDSVFNGRLDYIRNKVVEASISGDPTMVPRVVKELAGEVVNGMKDRWRTIDSSTSDEKDAIEKEKQPVPRRFSDKMLTNYLNIGFIHMLFPRALILHVAREPMDTIFSAYKHEFPPGTLDYTSDFPSLAQLYQNYRDIMKHWDEVLPGRVTHVRYEDLVRDMPNVARSVINATGLQWDDGVLEFHKKKQAVNTLSTTQVRKGIYSHHLKSWMTYEEELQPLVKMLGDSVEWDLKTSLANYVPPAEEEKEG</sequence>